<feature type="signal peptide" evidence="1">
    <location>
        <begin position="1"/>
        <end position="16"/>
    </location>
</feature>
<keyword evidence="1" id="KW-0732">Signal</keyword>
<feature type="chain" id="PRO_5044826745" evidence="1">
    <location>
        <begin position="17"/>
        <end position="153"/>
    </location>
</feature>
<gene>
    <name evidence="2" type="ORF">Adt_23071</name>
</gene>
<evidence type="ECO:0000256" key="1">
    <source>
        <dbReference type="SAM" id="SignalP"/>
    </source>
</evidence>
<keyword evidence="3" id="KW-1185">Reference proteome</keyword>
<reference evidence="3" key="1">
    <citation type="submission" date="2024-07" db="EMBL/GenBank/DDBJ databases">
        <title>Two chromosome-level genome assemblies of Korean endemic species Abeliophyllum distichum and Forsythia ovata (Oleaceae).</title>
        <authorList>
            <person name="Jang H."/>
        </authorList>
    </citation>
    <scope>NUCLEOTIDE SEQUENCE [LARGE SCALE GENOMIC DNA]</scope>
</reference>
<accession>A0ABD1SAM2</accession>
<sequence>MVVIYLLLCRMPPCLANASPDVSGDSFKSTVSATVFYFQSHILTSFVIEFFNLDFEEIQKCDGDGLLRCSMLSSSPINDGGGRSTVGSNFEISGPSVSTTFLSTNGRMMVYAPQTIFIHSSTIHLCAVWNQYLDITGGVKFLKSFKVASDTAS</sequence>
<dbReference type="Proteomes" id="UP001604336">
    <property type="component" value="Unassembled WGS sequence"/>
</dbReference>
<dbReference type="AlphaFoldDB" id="A0ABD1SAM2"/>
<proteinExistence type="predicted"/>
<comment type="caution">
    <text evidence="2">The sequence shown here is derived from an EMBL/GenBank/DDBJ whole genome shotgun (WGS) entry which is preliminary data.</text>
</comment>
<evidence type="ECO:0000313" key="3">
    <source>
        <dbReference type="Proteomes" id="UP001604336"/>
    </source>
</evidence>
<organism evidence="2 3">
    <name type="scientific">Abeliophyllum distichum</name>
    <dbReference type="NCBI Taxonomy" id="126358"/>
    <lineage>
        <taxon>Eukaryota</taxon>
        <taxon>Viridiplantae</taxon>
        <taxon>Streptophyta</taxon>
        <taxon>Embryophyta</taxon>
        <taxon>Tracheophyta</taxon>
        <taxon>Spermatophyta</taxon>
        <taxon>Magnoliopsida</taxon>
        <taxon>eudicotyledons</taxon>
        <taxon>Gunneridae</taxon>
        <taxon>Pentapetalae</taxon>
        <taxon>asterids</taxon>
        <taxon>lamiids</taxon>
        <taxon>Lamiales</taxon>
        <taxon>Oleaceae</taxon>
        <taxon>Forsythieae</taxon>
        <taxon>Abeliophyllum</taxon>
    </lineage>
</organism>
<name>A0ABD1SAM2_9LAMI</name>
<protein>
    <submittedName>
        <fullName evidence="2">Uncharacterized protein</fullName>
    </submittedName>
</protein>
<evidence type="ECO:0000313" key="2">
    <source>
        <dbReference type="EMBL" id="KAL2497521.1"/>
    </source>
</evidence>
<dbReference type="EMBL" id="JBFOLK010000007">
    <property type="protein sequence ID" value="KAL2497521.1"/>
    <property type="molecule type" value="Genomic_DNA"/>
</dbReference>